<dbReference type="EMBL" id="JAADYS010000194">
    <property type="protein sequence ID" value="KAF4471537.1"/>
    <property type="molecule type" value="Genomic_DNA"/>
</dbReference>
<dbReference type="OrthoDB" id="2157530at2759"/>
<accession>A0A8H4LLQ7</accession>
<comment type="caution">
    <text evidence="2">The sequence shown here is derived from an EMBL/GenBank/DDBJ whole genome shotgun (WGS) entry which is preliminary data.</text>
</comment>
<dbReference type="PANTHER" id="PTHR24148:SF64">
    <property type="entry name" value="HETEROKARYON INCOMPATIBILITY DOMAIN-CONTAINING PROTEIN"/>
    <property type="match status" value="1"/>
</dbReference>
<dbReference type="PANTHER" id="PTHR24148">
    <property type="entry name" value="ANKYRIN REPEAT DOMAIN-CONTAINING PROTEIN 39 HOMOLOG-RELATED"/>
    <property type="match status" value="1"/>
</dbReference>
<organism evidence="2 3">
    <name type="scientific">Fusarium albosuccineum</name>
    <dbReference type="NCBI Taxonomy" id="1237068"/>
    <lineage>
        <taxon>Eukaryota</taxon>
        <taxon>Fungi</taxon>
        <taxon>Dikarya</taxon>
        <taxon>Ascomycota</taxon>
        <taxon>Pezizomycotina</taxon>
        <taxon>Sordariomycetes</taxon>
        <taxon>Hypocreomycetidae</taxon>
        <taxon>Hypocreales</taxon>
        <taxon>Nectriaceae</taxon>
        <taxon>Fusarium</taxon>
        <taxon>Fusarium decemcellulare species complex</taxon>
    </lineage>
</organism>
<dbReference type="InterPro" id="IPR010730">
    <property type="entry name" value="HET"/>
</dbReference>
<feature type="domain" description="Heterokaryon incompatibility" evidence="1">
    <location>
        <begin position="49"/>
        <end position="232"/>
    </location>
</feature>
<dbReference type="InterPro" id="IPR052895">
    <property type="entry name" value="HetReg/Transcr_Mod"/>
</dbReference>
<evidence type="ECO:0000313" key="3">
    <source>
        <dbReference type="Proteomes" id="UP000554235"/>
    </source>
</evidence>
<protein>
    <submittedName>
        <fullName evidence="2">Heterokaryon incompatibility (Het-6OR allele)</fullName>
    </submittedName>
</protein>
<gene>
    <name evidence="2" type="ORF">FALBO_1553</name>
</gene>
<dbReference type="AlphaFoldDB" id="A0A8H4LLQ7"/>
<reference evidence="2 3" key="1">
    <citation type="submission" date="2020-01" db="EMBL/GenBank/DDBJ databases">
        <title>Identification and distribution of gene clusters putatively required for synthesis of sphingolipid metabolism inhibitors in phylogenetically diverse species of the filamentous fungus Fusarium.</title>
        <authorList>
            <person name="Kim H.-S."/>
            <person name="Busman M."/>
            <person name="Brown D.W."/>
            <person name="Divon H."/>
            <person name="Uhlig S."/>
            <person name="Proctor R.H."/>
        </authorList>
    </citation>
    <scope>NUCLEOTIDE SEQUENCE [LARGE SCALE GENOMIC DNA]</scope>
    <source>
        <strain evidence="2 3">NRRL 20459</strain>
    </source>
</reference>
<evidence type="ECO:0000313" key="2">
    <source>
        <dbReference type="EMBL" id="KAF4471537.1"/>
    </source>
</evidence>
<sequence length="635" mass="72486">MDSSGQHYTYEPLPPQGWFRLLTIEPSEDESSAVSCTLQHQQICRSIKYEAISYTWGDEELTESILVNGHHFNLKPNLFSALSALRHHKTPRTIWVDAICINQLDESERNHQVWQMYDIYSRATAVNVWLEEATEGSDKGIVFLEKFHALLYHETKGPLAIVGSTIEFSEWAGYSNHDSPRYPVYPACLESYHDFYGPVLSLLDDPKAQSGLDGAVKLLSRLWWKRMWTLQESVLCPNVLCWCGPRTFPINYLYHLSYFVYFSVNFNAWKGLDIDPQVSLRTVFRAADLNRHMATRKRVRTVLALDSTWNRAASDPKDKIIGILGLLRHRKDLEPEYSWPVERVYRVAMRAALLEEGPNCLGLMSERRESRDKKLSSWVPDFGLHNNRFSNHTASLSKPIFLPGVFDASLREGSQLDFSRVIRTENDDTILVLPGILVDPVLTVGSTAPGWQLEDASDFGLEKWMDNMRSVLGEWRTLPVGDVYRTGEPIDTSFWRTVLVDLKQGEYPNPSSAIGAKRLDDQDKQELGRLNTPQGLDKLLRTWAACVKNEYRHLRFIEQFNRRFFVTKTGYMGLGPCDLQPGDTINVLLGGSVANALRDNGDGTWRYIGECYVHGIMDGEMMSNGQSGLREFRIV</sequence>
<evidence type="ECO:0000259" key="1">
    <source>
        <dbReference type="Pfam" id="PF06985"/>
    </source>
</evidence>
<dbReference type="Pfam" id="PF26639">
    <property type="entry name" value="Het-6_barrel"/>
    <property type="match status" value="1"/>
</dbReference>
<name>A0A8H4LLQ7_9HYPO</name>
<dbReference type="Proteomes" id="UP000554235">
    <property type="component" value="Unassembled WGS sequence"/>
</dbReference>
<dbReference type="Pfam" id="PF06985">
    <property type="entry name" value="HET"/>
    <property type="match status" value="1"/>
</dbReference>
<proteinExistence type="predicted"/>
<keyword evidence="3" id="KW-1185">Reference proteome</keyword>